<dbReference type="InterPro" id="IPR011035">
    <property type="entry name" value="Ribosomal_bL25/Gln-tRNA_synth"/>
</dbReference>
<evidence type="ECO:0000313" key="10">
    <source>
        <dbReference type="Proteomes" id="UP000037854"/>
    </source>
</evidence>
<sequence length="198" mass="21882">MSVSLKASKREILTKSQNKILRENGQVPGIVYGKEKDPQTISVDEVELIKVIRSEGRNAVLSLDIDSGDKVDVMFHEYQVNPLKGELIHVDFYMADMSQAIDVTVPLRLEGEPKQGILQQPLFELQVRAKPNDIPEEITVDASGLEIGDTITVSNIPVSGDFELLEDPETTVASVLAPDNEVSEEHAEEVEAQESDEE</sequence>
<dbReference type="CDD" id="cd00495">
    <property type="entry name" value="Ribosomal_L25_TL5_CTC"/>
    <property type="match status" value="1"/>
</dbReference>
<dbReference type="PANTHER" id="PTHR33284">
    <property type="entry name" value="RIBOSOMAL PROTEIN L25/GLN-TRNA SYNTHETASE, ANTI-CODON-BINDING DOMAIN-CONTAINING PROTEIN"/>
    <property type="match status" value="1"/>
</dbReference>
<evidence type="ECO:0000256" key="6">
    <source>
        <dbReference type="SAM" id="MobiDB-lite"/>
    </source>
</evidence>
<dbReference type="Proteomes" id="UP000037854">
    <property type="component" value="Unassembled WGS sequence"/>
</dbReference>
<dbReference type="GO" id="GO:0005840">
    <property type="term" value="C:ribosome"/>
    <property type="evidence" value="ECO:0007669"/>
    <property type="project" value="UniProtKB-KW"/>
</dbReference>
<evidence type="ECO:0000259" key="8">
    <source>
        <dbReference type="Pfam" id="PF14693"/>
    </source>
</evidence>
<comment type="similarity">
    <text evidence="5">Belongs to the bacterial ribosomal protein bL25 family. CTC subfamily.</text>
</comment>
<keyword evidence="2 5" id="KW-0694">RNA-binding</keyword>
<feature type="compositionally biased region" description="Acidic residues" evidence="6">
    <location>
        <begin position="186"/>
        <end position="198"/>
    </location>
</feature>
<feature type="domain" description="Large ribosomal subunit protein bL25 L25" evidence="7">
    <location>
        <begin position="5"/>
        <end position="92"/>
    </location>
</feature>
<name>A0ABR5MJZ4_9BACI</name>
<evidence type="ECO:0000256" key="3">
    <source>
        <dbReference type="ARBA" id="ARBA00022980"/>
    </source>
</evidence>
<dbReference type="InterPro" id="IPR020056">
    <property type="entry name" value="Rbsml_bL25/Gln-tRNA_synth_N"/>
</dbReference>
<accession>A0ABR5MJZ4</accession>
<dbReference type="RefSeq" id="WP_060668389.1">
    <property type="nucleotide sequence ID" value="NZ_JAHHXM010000031.1"/>
</dbReference>
<dbReference type="Pfam" id="PF14693">
    <property type="entry name" value="Ribosomal_TL5_C"/>
    <property type="match status" value="1"/>
</dbReference>
<dbReference type="Gene3D" id="2.40.240.10">
    <property type="entry name" value="Ribosomal Protein L25, Chain P"/>
    <property type="match status" value="1"/>
</dbReference>
<keyword evidence="3 5" id="KW-0689">Ribosomal protein</keyword>
<dbReference type="NCBIfam" id="NF004133">
    <property type="entry name" value="PRK05618.2-4"/>
    <property type="match status" value="1"/>
</dbReference>
<reference evidence="9 10" key="1">
    <citation type="submission" date="2015-07" db="EMBL/GenBank/DDBJ databases">
        <title>High-quality draft genome sequence of Oceanobacillus caeni HM6, a bacillus isolated from a human feces.</title>
        <authorList>
            <person name="Kumar J."/>
            <person name="Verma M.K."/>
            <person name="Pandey R."/>
            <person name="Bhambi M."/>
            <person name="Chauhan N."/>
        </authorList>
    </citation>
    <scope>NUCLEOTIDE SEQUENCE [LARGE SCALE GENOMIC DNA]</scope>
    <source>
        <strain evidence="9 10">HM6</strain>
    </source>
</reference>
<dbReference type="Gene3D" id="2.170.120.20">
    <property type="entry name" value="Ribosomal protein L25, beta domain"/>
    <property type="match status" value="1"/>
</dbReference>
<dbReference type="HAMAP" id="MF_01334">
    <property type="entry name" value="Ribosomal_bL25_CTC"/>
    <property type="match status" value="1"/>
</dbReference>
<keyword evidence="1 5" id="KW-0699">rRNA-binding</keyword>
<evidence type="ECO:0000256" key="2">
    <source>
        <dbReference type="ARBA" id="ARBA00022884"/>
    </source>
</evidence>
<feature type="region of interest" description="Disordered" evidence="6">
    <location>
        <begin position="176"/>
        <end position="198"/>
    </location>
</feature>
<keyword evidence="4 5" id="KW-0687">Ribonucleoprotein</keyword>
<evidence type="ECO:0000256" key="5">
    <source>
        <dbReference type="HAMAP-Rule" id="MF_01334"/>
    </source>
</evidence>
<gene>
    <name evidence="5" type="primary">rplY</name>
    <name evidence="5" type="synonym">ctc</name>
    <name evidence="9" type="ORF">AFL42_08480</name>
</gene>
<dbReference type="InterPro" id="IPR037121">
    <property type="entry name" value="Ribosomal_bL25_C"/>
</dbReference>
<evidence type="ECO:0000259" key="7">
    <source>
        <dbReference type="Pfam" id="PF01386"/>
    </source>
</evidence>
<protein>
    <recommendedName>
        <fullName evidence="5">Large ribosomal subunit protein bL25</fullName>
    </recommendedName>
    <alternativeName>
        <fullName evidence="5">General stress protein CTC</fullName>
    </alternativeName>
</protein>
<dbReference type="InterPro" id="IPR001021">
    <property type="entry name" value="Ribosomal_bL25_long"/>
</dbReference>
<proteinExistence type="inferred from homology"/>
<evidence type="ECO:0000313" key="9">
    <source>
        <dbReference type="EMBL" id="KPH75772.1"/>
    </source>
</evidence>
<comment type="caution">
    <text evidence="9">The sequence shown here is derived from an EMBL/GenBank/DDBJ whole genome shotgun (WGS) entry which is preliminary data.</text>
</comment>
<evidence type="ECO:0000256" key="1">
    <source>
        <dbReference type="ARBA" id="ARBA00022730"/>
    </source>
</evidence>
<keyword evidence="10" id="KW-1185">Reference proteome</keyword>
<feature type="domain" description="Large ribosomal subunit protein bL25 beta" evidence="8">
    <location>
        <begin position="101"/>
        <end position="178"/>
    </location>
</feature>
<organism evidence="9 10">
    <name type="scientific">Oceanobacillus caeni</name>
    <dbReference type="NCBI Taxonomy" id="405946"/>
    <lineage>
        <taxon>Bacteria</taxon>
        <taxon>Bacillati</taxon>
        <taxon>Bacillota</taxon>
        <taxon>Bacilli</taxon>
        <taxon>Bacillales</taxon>
        <taxon>Bacillaceae</taxon>
        <taxon>Oceanobacillus</taxon>
    </lineage>
</organism>
<dbReference type="EMBL" id="LGTK01000023">
    <property type="protein sequence ID" value="KPH75772.1"/>
    <property type="molecule type" value="Genomic_DNA"/>
</dbReference>
<dbReference type="PANTHER" id="PTHR33284:SF1">
    <property type="entry name" value="RIBOSOMAL PROTEIN L25_GLN-TRNA SYNTHETASE, ANTI-CODON-BINDING DOMAIN-CONTAINING PROTEIN"/>
    <property type="match status" value="1"/>
</dbReference>
<comment type="function">
    <text evidence="5">This is one of the proteins that binds to the 5S RNA in the ribosome where it forms part of the central protuberance.</text>
</comment>
<dbReference type="SUPFAM" id="SSF50715">
    <property type="entry name" value="Ribosomal protein L25-like"/>
    <property type="match status" value="1"/>
</dbReference>
<dbReference type="InterPro" id="IPR020057">
    <property type="entry name" value="Ribosomal_bL25_b-dom"/>
</dbReference>
<dbReference type="NCBIfam" id="TIGR00731">
    <property type="entry name" value="bL25_bact_ctc"/>
    <property type="match status" value="1"/>
</dbReference>
<dbReference type="InterPro" id="IPR020930">
    <property type="entry name" value="Ribosomal_uL5_bac-type"/>
</dbReference>
<dbReference type="InterPro" id="IPR029751">
    <property type="entry name" value="Ribosomal_L25_dom"/>
</dbReference>
<dbReference type="Pfam" id="PF01386">
    <property type="entry name" value="Ribosomal_L25p"/>
    <property type="match status" value="1"/>
</dbReference>
<comment type="subunit">
    <text evidence="5">Part of the 50S ribosomal subunit; part of the 5S rRNA/L5/L18/L25 subcomplex. Contacts the 5S rRNA. Binds to the 5S rRNA independently of L5 and L18.</text>
</comment>
<evidence type="ECO:0000256" key="4">
    <source>
        <dbReference type="ARBA" id="ARBA00023274"/>
    </source>
</evidence>